<dbReference type="KEGG" id="pman:OU5_3578"/>
<sequence>MMRMSRCSTAFFKTLTAFAALVLLAGCSSLSPYSHVTKLNLKLTASDQLNPDLNGRPSPIVVRLFELKHPVTFENADFFSLYERAKESLAPDLVASEELELRPGETVELKLSVEEGSRYVGILAAYRDLPETKWRYTVQITPVEVTDADLTLDQAGIRNSNETLAKADD</sequence>
<dbReference type="PROSITE" id="PS51257">
    <property type="entry name" value="PROKAR_LIPOPROTEIN"/>
    <property type="match status" value="1"/>
</dbReference>
<evidence type="ECO:0000256" key="1">
    <source>
        <dbReference type="SAM" id="SignalP"/>
    </source>
</evidence>
<evidence type="ECO:0000313" key="3">
    <source>
        <dbReference type="Proteomes" id="UP000026913"/>
    </source>
</evidence>
<keyword evidence="2" id="KW-0449">Lipoprotein</keyword>
<dbReference type="EMBL" id="CP005960">
    <property type="protein sequence ID" value="AHZ70657.1"/>
    <property type="molecule type" value="Genomic_DNA"/>
</dbReference>
<protein>
    <submittedName>
        <fullName evidence="2">Putative lipoprotein</fullName>
    </submittedName>
</protein>
<evidence type="ECO:0000313" key="2">
    <source>
        <dbReference type="EMBL" id="AHZ70657.1"/>
    </source>
</evidence>
<accession>A0A024ECX4</accession>
<dbReference type="AlphaFoldDB" id="A0A024ECX4"/>
<dbReference type="PANTHER" id="PTHR37625">
    <property type="entry name" value="OUTER MEMBRANE LIPOPROTEIN-RELATED"/>
    <property type="match status" value="1"/>
</dbReference>
<dbReference type="PANTHER" id="PTHR37625:SF4">
    <property type="entry name" value="OUTER MEMBRANE LIPOPROTEIN"/>
    <property type="match status" value="1"/>
</dbReference>
<dbReference type="InterPro" id="IPR038706">
    <property type="entry name" value="Type_VI_SciN-like_sf"/>
</dbReference>
<feature type="signal peptide" evidence="1">
    <location>
        <begin position="1"/>
        <end position="19"/>
    </location>
</feature>
<proteinExistence type="predicted"/>
<dbReference type="InterPro" id="IPR017734">
    <property type="entry name" value="T6SS_SciN"/>
</dbReference>
<organism evidence="2 3">
    <name type="scientific">Pseudomonas mandelii JR-1</name>
    <dbReference type="NCBI Taxonomy" id="1147786"/>
    <lineage>
        <taxon>Bacteria</taxon>
        <taxon>Pseudomonadati</taxon>
        <taxon>Pseudomonadota</taxon>
        <taxon>Gammaproteobacteria</taxon>
        <taxon>Pseudomonadales</taxon>
        <taxon>Pseudomonadaceae</taxon>
        <taxon>Pseudomonas</taxon>
    </lineage>
</organism>
<feature type="chain" id="PRO_5001528335" evidence="1">
    <location>
        <begin position="20"/>
        <end position="169"/>
    </location>
</feature>
<reference evidence="2 3" key="1">
    <citation type="journal article" date="2012" name="J. Bacteriol.">
        <title>Genome sequence of cold-adapted Pseudomonas mandelii strain JR-1.</title>
        <authorList>
            <person name="Jang S.H."/>
            <person name="Kim J."/>
            <person name="Kim J."/>
            <person name="Hong S."/>
            <person name="Lee C."/>
        </authorList>
    </citation>
    <scope>NUCLEOTIDE SEQUENCE [LARGE SCALE GENOMIC DNA]</scope>
    <source>
        <strain evidence="2 3">JR-1</strain>
    </source>
</reference>
<keyword evidence="1" id="KW-0732">Signal</keyword>
<dbReference type="Gene3D" id="2.60.40.4150">
    <property type="entry name" value="Type VI secretion system, lipoprotein SciN"/>
    <property type="match status" value="1"/>
</dbReference>
<gene>
    <name evidence="2" type="ORF">OU5_3578</name>
</gene>
<dbReference type="NCBIfam" id="TIGR03352">
    <property type="entry name" value="VI_chp_3"/>
    <property type="match status" value="1"/>
</dbReference>
<dbReference type="Pfam" id="PF12790">
    <property type="entry name" value="T6SS-SciN"/>
    <property type="match status" value="1"/>
</dbReference>
<dbReference type="Proteomes" id="UP000026913">
    <property type="component" value="Chromosome"/>
</dbReference>
<name>A0A024ECX4_9PSED</name>
<dbReference type="HOGENOM" id="CLU_092347_1_0_6"/>